<dbReference type="AlphaFoldDB" id="A0A0F5QN64"/>
<keyword evidence="3" id="KW-1185">Reference proteome</keyword>
<dbReference type="EMBL" id="LANJ01000001">
    <property type="protein sequence ID" value="KKC41499.1"/>
    <property type="molecule type" value="Genomic_DNA"/>
</dbReference>
<reference evidence="2 3" key="1">
    <citation type="submission" date="2015-03" db="EMBL/GenBank/DDBJ databases">
        <authorList>
            <person name="Lepp D."/>
            <person name="Hassan Y.I."/>
            <person name="Li X.-Z."/>
            <person name="Zhou T."/>
        </authorList>
    </citation>
    <scope>NUCLEOTIDE SEQUENCE [LARGE SCALE GENOMIC DNA]</scope>
    <source>
        <strain evidence="2 3">E84</strain>
    </source>
</reference>
<dbReference type="PROSITE" id="PS51257">
    <property type="entry name" value="PROKAR_LIPOPROTEIN"/>
    <property type="match status" value="1"/>
</dbReference>
<protein>
    <recommendedName>
        <fullName evidence="4">C-type lysozyme inhibitor domain-containing protein</fullName>
    </recommendedName>
</protein>
<evidence type="ECO:0008006" key="4">
    <source>
        <dbReference type="Google" id="ProtNLM"/>
    </source>
</evidence>
<evidence type="ECO:0000313" key="3">
    <source>
        <dbReference type="Proteomes" id="UP000033411"/>
    </source>
</evidence>
<name>A0A0F5QN64_9HYPH</name>
<dbReference type="RefSeq" id="WP_046137735.1">
    <property type="nucleotide sequence ID" value="NZ_LANJ01000001.1"/>
</dbReference>
<dbReference type="Proteomes" id="UP000033411">
    <property type="component" value="Unassembled WGS sequence"/>
</dbReference>
<proteinExistence type="predicted"/>
<dbReference type="PATRIC" id="fig|1293439.3.peg.152"/>
<organism evidence="2 3">
    <name type="scientific">Devosia epidermidihirudinis</name>
    <dbReference type="NCBI Taxonomy" id="1293439"/>
    <lineage>
        <taxon>Bacteria</taxon>
        <taxon>Pseudomonadati</taxon>
        <taxon>Pseudomonadota</taxon>
        <taxon>Alphaproteobacteria</taxon>
        <taxon>Hyphomicrobiales</taxon>
        <taxon>Devosiaceae</taxon>
        <taxon>Devosia</taxon>
    </lineage>
</organism>
<feature type="chain" id="PRO_5002494749" description="C-type lysozyme inhibitor domain-containing protein" evidence="1">
    <location>
        <begin position="22"/>
        <end position="113"/>
    </location>
</feature>
<sequence>MFKHLIIATLAIAALTAPAIAQFPPPGIYACVTADNAAFGTLTLLVAGDYDFKSTVIPSGRGQVASAGPSVNALTGPLADIHLTGSFSTNAHGEAVFIFDSDKGRLQCALPTE</sequence>
<feature type="signal peptide" evidence="1">
    <location>
        <begin position="1"/>
        <end position="21"/>
    </location>
</feature>
<accession>A0A0F5QN64</accession>
<gene>
    <name evidence="2" type="ORF">WH87_00730</name>
</gene>
<keyword evidence="1" id="KW-0732">Signal</keyword>
<evidence type="ECO:0000256" key="1">
    <source>
        <dbReference type="SAM" id="SignalP"/>
    </source>
</evidence>
<comment type="caution">
    <text evidence="2">The sequence shown here is derived from an EMBL/GenBank/DDBJ whole genome shotgun (WGS) entry which is preliminary data.</text>
</comment>
<evidence type="ECO:0000313" key="2">
    <source>
        <dbReference type="EMBL" id="KKC41499.1"/>
    </source>
</evidence>
<dbReference type="OrthoDB" id="7950722at2"/>